<dbReference type="PANTHER" id="PTHR37690:SF1">
    <property type="entry name" value="CHORISMATE DEHYDRATASE"/>
    <property type="match status" value="1"/>
</dbReference>
<protein>
    <recommendedName>
        <fullName evidence="4">Chorismate dehydratase</fullName>
        <ecNumber evidence="4">4.2.1.151</ecNumber>
    </recommendedName>
    <alternativeName>
        <fullName evidence="4">Menaquinone biosynthetic enzyme MqnA</fullName>
    </alternativeName>
</protein>
<dbReference type="GO" id="GO:0016836">
    <property type="term" value="F:hydro-lyase activity"/>
    <property type="evidence" value="ECO:0007669"/>
    <property type="project" value="UniProtKB-UniRule"/>
</dbReference>
<dbReference type="Proteomes" id="UP000254134">
    <property type="component" value="Unassembled WGS sequence"/>
</dbReference>
<comment type="pathway">
    <text evidence="1 4">Quinol/quinone metabolism; menaquinone biosynthesis.</text>
</comment>
<dbReference type="UniPathway" id="UPA00079"/>
<name>A0A7M2YSR9_9ACTN</name>
<dbReference type="GO" id="GO:0009234">
    <property type="term" value="P:menaquinone biosynthetic process"/>
    <property type="evidence" value="ECO:0007669"/>
    <property type="project" value="UniProtKB-UniRule"/>
</dbReference>
<dbReference type="PANTHER" id="PTHR37690">
    <property type="entry name" value="CHORISMATE DEHYDRATASE"/>
    <property type="match status" value="1"/>
</dbReference>
<dbReference type="OrthoDB" id="9810112at2"/>
<evidence type="ECO:0000256" key="3">
    <source>
        <dbReference type="ARBA" id="ARBA00023239"/>
    </source>
</evidence>
<dbReference type="RefSeq" id="WP_114797392.1">
    <property type="nucleotide sequence ID" value="NZ_QQZY01000011.1"/>
</dbReference>
<proteinExistence type="inferred from homology"/>
<dbReference type="Pfam" id="PF02621">
    <property type="entry name" value="VitK2_biosynth"/>
    <property type="match status" value="1"/>
</dbReference>
<dbReference type="Gene3D" id="3.40.190.10">
    <property type="entry name" value="Periplasmic binding protein-like II"/>
    <property type="match status" value="2"/>
</dbReference>
<evidence type="ECO:0000256" key="4">
    <source>
        <dbReference type="HAMAP-Rule" id="MF_00995"/>
    </source>
</evidence>
<sequence length="254" mass="28298">MRLGRISYVNMAPVFHRLEYDVEEITGVPTALNRMLLDGQIDVAPISSIEYARNADHLRLLPRLCVSSEGAVDSIQLVTRLPLGRVRSVAVTPESATSVVLTKVLLPGAEIRPFEQDADARLLIGDAALKSAFEDPTPHHDLGRLWLERTGLPMVFAVWAAPEPVVEGLSDLEHALVASVRLARSEPEKLAYEASARYGYPAGFLARYFEKLRYSFGPRERAGLYTFLEMARDVGELHHVPELRFARDLRVPLS</sequence>
<dbReference type="EMBL" id="QQZY01000011">
    <property type="protein sequence ID" value="RDI73213.1"/>
    <property type="molecule type" value="Genomic_DNA"/>
</dbReference>
<dbReference type="InterPro" id="IPR003773">
    <property type="entry name" value="Menaquinone_biosynth"/>
</dbReference>
<keyword evidence="2 4" id="KW-0474">Menaquinone biosynthesis</keyword>
<evidence type="ECO:0000256" key="1">
    <source>
        <dbReference type="ARBA" id="ARBA00004863"/>
    </source>
</evidence>
<dbReference type="InterPro" id="IPR030868">
    <property type="entry name" value="MqnA"/>
</dbReference>
<keyword evidence="6" id="KW-1185">Reference proteome</keyword>
<dbReference type="CDD" id="cd13634">
    <property type="entry name" value="PBP2_Sco4506"/>
    <property type="match status" value="1"/>
</dbReference>
<dbReference type="AlphaFoldDB" id="A0A7M2YSR9"/>
<comment type="caution">
    <text evidence="5">The sequence shown here is derived from an EMBL/GenBank/DDBJ whole genome shotgun (WGS) entry which is preliminary data.</text>
</comment>
<accession>A0A7M2YSR9</accession>
<evidence type="ECO:0000313" key="6">
    <source>
        <dbReference type="Proteomes" id="UP000254134"/>
    </source>
</evidence>
<dbReference type="SUPFAM" id="SSF53850">
    <property type="entry name" value="Periplasmic binding protein-like II"/>
    <property type="match status" value="1"/>
</dbReference>
<evidence type="ECO:0000256" key="2">
    <source>
        <dbReference type="ARBA" id="ARBA00022428"/>
    </source>
</evidence>
<evidence type="ECO:0000313" key="5">
    <source>
        <dbReference type="EMBL" id="RDI73213.1"/>
    </source>
</evidence>
<gene>
    <name evidence="4" type="primary">mqnA</name>
    <name evidence="5" type="ORF">Gocc_3008</name>
</gene>
<dbReference type="HAMAP" id="MF_00995">
    <property type="entry name" value="MqnA"/>
    <property type="match status" value="1"/>
</dbReference>
<keyword evidence="3 4" id="KW-0456">Lyase</keyword>
<reference evidence="5 6" key="1">
    <citation type="submission" date="2018-07" db="EMBL/GenBank/DDBJ databases">
        <title>High-quality-draft genome sequence of Gaiella occulta.</title>
        <authorList>
            <person name="Severino R."/>
            <person name="Froufe H.J.C."/>
            <person name="Rainey F.A."/>
            <person name="Barroso C."/>
            <person name="Albuquerque L."/>
            <person name="Lobo-Da-Cunha A."/>
            <person name="Da Costa M.S."/>
            <person name="Egas C."/>
        </authorList>
    </citation>
    <scope>NUCLEOTIDE SEQUENCE [LARGE SCALE GENOMIC DNA]</scope>
    <source>
        <strain evidence="5 6">F2-233</strain>
    </source>
</reference>
<comment type="function">
    <text evidence="4">Catalyzes the dehydration of chorismate into 3-[(1-carboxyvinyl)oxy]benzoate, a step in the biosynthesis of menaquinone (MK, vitamin K2).</text>
</comment>
<comment type="similarity">
    <text evidence="4">Belongs to the MqnA/MqnD family. MqnA subfamily.</text>
</comment>
<comment type="catalytic activity">
    <reaction evidence="4">
        <text>chorismate = 3-[(1-carboxyvinyl)-oxy]benzoate + H2O</text>
        <dbReference type="Rhea" id="RHEA:40051"/>
        <dbReference type="ChEBI" id="CHEBI:15377"/>
        <dbReference type="ChEBI" id="CHEBI:29748"/>
        <dbReference type="ChEBI" id="CHEBI:76981"/>
        <dbReference type="EC" id="4.2.1.151"/>
    </reaction>
</comment>
<organism evidence="5 6">
    <name type="scientific">Gaiella occulta</name>
    <dbReference type="NCBI Taxonomy" id="1002870"/>
    <lineage>
        <taxon>Bacteria</taxon>
        <taxon>Bacillati</taxon>
        <taxon>Actinomycetota</taxon>
        <taxon>Thermoleophilia</taxon>
        <taxon>Gaiellales</taxon>
        <taxon>Gaiellaceae</taxon>
        <taxon>Gaiella</taxon>
    </lineage>
</organism>
<reference evidence="6" key="2">
    <citation type="journal article" date="2019" name="MicrobiologyOpen">
        <title>High-quality draft genome sequence of Gaiella occulta isolated from a 150 meter deep mineral water borehole and comparison with the genome sequences of other deep-branching lineages of the phylum Actinobacteria.</title>
        <authorList>
            <person name="Severino R."/>
            <person name="Froufe H.J.C."/>
            <person name="Barroso C."/>
            <person name="Albuquerque L."/>
            <person name="Lobo-da-Cunha A."/>
            <person name="da Costa M.S."/>
            <person name="Egas C."/>
        </authorList>
    </citation>
    <scope>NUCLEOTIDE SEQUENCE [LARGE SCALE GENOMIC DNA]</scope>
    <source>
        <strain evidence="6">F2-233</strain>
    </source>
</reference>
<dbReference type="EC" id="4.2.1.151" evidence="4"/>